<dbReference type="GO" id="GO:0005634">
    <property type="term" value="C:nucleus"/>
    <property type="evidence" value="ECO:0007669"/>
    <property type="project" value="UniProtKB-SubCell"/>
</dbReference>
<comment type="similarity">
    <text evidence="2">Belongs to the AMY1 family.</text>
</comment>
<evidence type="ECO:0000313" key="6">
    <source>
        <dbReference type="Proteomes" id="UP000075885"/>
    </source>
</evidence>
<evidence type="ECO:0000256" key="2">
    <source>
        <dbReference type="ARBA" id="ARBA00009389"/>
    </source>
</evidence>
<dbReference type="VEuPathDB" id="VectorBase:AEPI000098"/>
<dbReference type="InterPro" id="IPR026060">
    <property type="entry name" value="AMY1"/>
</dbReference>
<dbReference type="EnsemblMetazoa" id="AEPI000098-RA">
    <property type="protein sequence ID" value="AEPI000098-PA"/>
    <property type="gene ID" value="AEPI000098"/>
</dbReference>
<evidence type="ECO:0000313" key="5">
    <source>
        <dbReference type="EnsemblMetazoa" id="AEPI000098-PA"/>
    </source>
</evidence>
<dbReference type="Proteomes" id="UP000075885">
    <property type="component" value="Unassembled WGS sequence"/>
</dbReference>
<dbReference type="PANTHER" id="PTHR13168">
    <property type="entry name" value="ASSOCIATE OF C-MYC AMY-1"/>
    <property type="match status" value="1"/>
</dbReference>
<protein>
    <recommendedName>
        <fullName evidence="7">c-Myc-binding protein</fullName>
    </recommendedName>
</protein>
<dbReference type="PANTHER" id="PTHR13168:SF0">
    <property type="entry name" value="C-MYC-BINDING PROTEIN"/>
    <property type="match status" value="1"/>
</dbReference>
<feature type="compositionally biased region" description="Low complexity" evidence="4">
    <location>
        <begin position="162"/>
        <end position="190"/>
    </location>
</feature>
<comment type="subcellular location">
    <subcellularLocation>
        <location evidence="1">Nucleus</location>
    </subcellularLocation>
</comment>
<evidence type="ECO:0000256" key="1">
    <source>
        <dbReference type="ARBA" id="ARBA00004123"/>
    </source>
</evidence>
<dbReference type="GO" id="GO:0003713">
    <property type="term" value="F:transcription coactivator activity"/>
    <property type="evidence" value="ECO:0007669"/>
    <property type="project" value="InterPro"/>
</dbReference>
<proteinExistence type="inferred from homology"/>
<feature type="region of interest" description="Disordered" evidence="4">
    <location>
        <begin position="84"/>
        <end position="213"/>
    </location>
</feature>
<evidence type="ECO:0000256" key="4">
    <source>
        <dbReference type="SAM" id="MobiDB-lite"/>
    </source>
</evidence>
<dbReference type="AlphaFoldDB" id="A0A182NZL7"/>
<name>A0A182NZL7_9DIPT</name>
<evidence type="ECO:0000256" key="3">
    <source>
        <dbReference type="ARBA" id="ARBA00023242"/>
    </source>
</evidence>
<evidence type="ECO:0008006" key="7">
    <source>
        <dbReference type="Google" id="ProtNLM"/>
    </source>
</evidence>
<reference evidence="5" key="2">
    <citation type="submission" date="2020-05" db="UniProtKB">
        <authorList>
            <consortium name="EnsemblMetazoa"/>
        </authorList>
    </citation>
    <scope>IDENTIFICATION</scope>
    <source>
        <strain evidence="5">Epiroticus2</strain>
    </source>
</reference>
<dbReference type="PRINTS" id="PR02028">
    <property type="entry name" value="CMYCBINDINGP"/>
</dbReference>
<keyword evidence="6" id="KW-1185">Reference proteome</keyword>
<dbReference type="STRING" id="199890.A0A182NZL7"/>
<sequence length="213" mass="22584">MGNYKPIDVSKEEFRKYLDRQGVLDAITKVLVKCNQERPDNALTFLLENMTEKHSPLKEQLQAAQEEIARLKAELSALKVGNEEVKVEKLPAVNGTPEDKSVLSEEEIDNASPSDADAKGNADKILTPGGGSAVKENDATTTTLQKDSKVTEEGGTTDGVPKEASSPAAKSSSELSDATAPTGSSPAATGNVEAPDVKKDQNTTPTTTTTEIK</sequence>
<organism evidence="5 6">
    <name type="scientific">Anopheles epiroticus</name>
    <dbReference type="NCBI Taxonomy" id="199890"/>
    <lineage>
        <taxon>Eukaryota</taxon>
        <taxon>Metazoa</taxon>
        <taxon>Ecdysozoa</taxon>
        <taxon>Arthropoda</taxon>
        <taxon>Hexapoda</taxon>
        <taxon>Insecta</taxon>
        <taxon>Pterygota</taxon>
        <taxon>Neoptera</taxon>
        <taxon>Endopterygota</taxon>
        <taxon>Diptera</taxon>
        <taxon>Nematocera</taxon>
        <taxon>Culicoidea</taxon>
        <taxon>Culicidae</taxon>
        <taxon>Anophelinae</taxon>
        <taxon>Anopheles</taxon>
    </lineage>
</organism>
<reference evidence="6" key="1">
    <citation type="submission" date="2013-03" db="EMBL/GenBank/DDBJ databases">
        <title>The Genome Sequence of Anopheles epiroticus epiroticus2.</title>
        <authorList>
            <consortium name="The Broad Institute Genomics Platform"/>
            <person name="Neafsey D.E."/>
            <person name="Howell P."/>
            <person name="Walker B."/>
            <person name="Young S.K."/>
            <person name="Zeng Q."/>
            <person name="Gargeya S."/>
            <person name="Fitzgerald M."/>
            <person name="Haas B."/>
            <person name="Abouelleil A."/>
            <person name="Allen A.W."/>
            <person name="Alvarado L."/>
            <person name="Arachchi H.M."/>
            <person name="Berlin A.M."/>
            <person name="Chapman S.B."/>
            <person name="Gainer-Dewar J."/>
            <person name="Goldberg J."/>
            <person name="Griggs A."/>
            <person name="Gujja S."/>
            <person name="Hansen M."/>
            <person name="Howarth C."/>
            <person name="Imamovic A."/>
            <person name="Ireland A."/>
            <person name="Larimer J."/>
            <person name="McCowan C."/>
            <person name="Murphy C."/>
            <person name="Pearson M."/>
            <person name="Poon T.W."/>
            <person name="Priest M."/>
            <person name="Roberts A."/>
            <person name="Saif S."/>
            <person name="Shea T."/>
            <person name="Sisk P."/>
            <person name="Sykes S."/>
            <person name="Wortman J."/>
            <person name="Nusbaum C."/>
            <person name="Birren B."/>
        </authorList>
    </citation>
    <scope>NUCLEOTIDE SEQUENCE [LARGE SCALE GENOMIC DNA]</scope>
    <source>
        <strain evidence="6">Epiroticus2</strain>
    </source>
</reference>
<keyword evidence="3" id="KW-0539">Nucleus</keyword>
<accession>A0A182NZL7</accession>
<feature type="compositionally biased region" description="Low complexity" evidence="4">
    <location>
        <begin position="203"/>
        <end position="213"/>
    </location>
</feature>